<proteinExistence type="predicted"/>
<sequence length="114" mass="13095">MVVLRSLLMPIGMLIAAFVNTPVAESTELTYYLLLAGCERRCDVLYPRPVVKDAPRVDAAHTPYIDYDEVKRFACLQACRMALTVYPKNEDEIRRFDFSNRNHEDYPTTTTSTE</sequence>
<dbReference type="EMBL" id="BPLF01000001">
    <property type="protein sequence ID" value="GIX60991.1"/>
    <property type="molecule type" value="Genomic_DNA"/>
</dbReference>
<evidence type="ECO:0000313" key="2">
    <source>
        <dbReference type="EMBL" id="GIX60991.1"/>
    </source>
</evidence>
<dbReference type="GeneID" id="94192474"/>
<evidence type="ECO:0000256" key="1">
    <source>
        <dbReference type="SAM" id="SignalP"/>
    </source>
</evidence>
<comment type="caution">
    <text evidence="2">The sequence shown here is derived from an EMBL/GenBank/DDBJ whole genome shotgun (WGS) entry which is preliminary data.</text>
</comment>
<evidence type="ECO:0000313" key="3">
    <source>
        <dbReference type="Proteomes" id="UP001497744"/>
    </source>
</evidence>
<name>A0AAV4LLX0_BABCB</name>
<keyword evidence="3" id="KW-1185">Reference proteome</keyword>
<dbReference type="AlphaFoldDB" id="A0AAV4LLX0"/>
<reference evidence="2 3" key="1">
    <citation type="submission" date="2021-06" db="EMBL/GenBank/DDBJ databases">
        <title>Genome sequence of Babesia caballi.</title>
        <authorList>
            <person name="Yamagishi J."/>
            <person name="Kidaka T."/>
            <person name="Ochi A."/>
        </authorList>
    </citation>
    <scope>NUCLEOTIDE SEQUENCE [LARGE SCALE GENOMIC DNA]</scope>
    <source>
        <strain evidence="2">USDA-D6B2</strain>
    </source>
</reference>
<organism evidence="2 3">
    <name type="scientific">Babesia caballi</name>
    <dbReference type="NCBI Taxonomy" id="5871"/>
    <lineage>
        <taxon>Eukaryota</taxon>
        <taxon>Sar</taxon>
        <taxon>Alveolata</taxon>
        <taxon>Apicomplexa</taxon>
        <taxon>Aconoidasida</taxon>
        <taxon>Piroplasmida</taxon>
        <taxon>Babesiidae</taxon>
        <taxon>Babesia</taxon>
    </lineage>
</organism>
<dbReference type="RefSeq" id="XP_067713062.1">
    <property type="nucleotide sequence ID" value="XM_067856961.1"/>
</dbReference>
<dbReference type="Proteomes" id="UP001497744">
    <property type="component" value="Unassembled WGS sequence"/>
</dbReference>
<feature type="chain" id="PRO_5043910065" evidence="1">
    <location>
        <begin position="27"/>
        <end position="114"/>
    </location>
</feature>
<keyword evidence="1" id="KW-0732">Signal</keyword>
<protein>
    <submittedName>
        <fullName evidence="2">Wax ester/triacylglycerol synthase family O-acyltransferase</fullName>
    </submittedName>
</protein>
<feature type="signal peptide" evidence="1">
    <location>
        <begin position="1"/>
        <end position="26"/>
    </location>
</feature>
<gene>
    <name evidence="2" type="ORF">BcabD6B2_04260</name>
</gene>
<accession>A0AAV4LLX0</accession>